<organism evidence="3 4">
    <name type="scientific">Aspergillus carbonarius (strain ITEM 5010)</name>
    <dbReference type="NCBI Taxonomy" id="602072"/>
    <lineage>
        <taxon>Eukaryota</taxon>
        <taxon>Fungi</taxon>
        <taxon>Dikarya</taxon>
        <taxon>Ascomycota</taxon>
        <taxon>Pezizomycotina</taxon>
        <taxon>Eurotiomycetes</taxon>
        <taxon>Eurotiomycetidae</taxon>
        <taxon>Eurotiales</taxon>
        <taxon>Aspergillaceae</taxon>
        <taxon>Aspergillus</taxon>
        <taxon>Aspergillus subgen. Circumdati</taxon>
    </lineage>
</organism>
<dbReference type="STRING" id="602072.A0A1R3RSH8"/>
<dbReference type="PANTHER" id="PTHR21456">
    <property type="entry name" value="FAMILY WITH SEQUENCE SIMILARITY 102"/>
    <property type="match status" value="1"/>
</dbReference>
<dbReference type="OrthoDB" id="3365224at2759"/>
<accession>A0A1R3RSH8</accession>
<dbReference type="Pfam" id="PF10358">
    <property type="entry name" value="NT-C2"/>
    <property type="match status" value="1"/>
</dbReference>
<evidence type="ECO:0000313" key="4">
    <source>
        <dbReference type="Proteomes" id="UP000188318"/>
    </source>
</evidence>
<evidence type="ECO:0000313" key="3">
    <source>
        <dbReference type="EMBL" id="OOF97422.1"/>
    </source>
</evidence>
<proteinExistence type="predicted"/>
<feature type="domain" description="C2 NT-type" evidence="2">
    <location>
        <begin position="3"/>
        <end position="147"/>
    </location>
</feature>
<dbReference type="OMA" id="WNNDAHN"/>
<dbReference type="InterPro" id="IPR039931">
    <property type="entry name" value="EEIG1/2-like"/>
</dbReference>
<dbReference type="InterPro" id="IPR019448">
    <property type="entry name" value="NT-C2"/>
</dbReference>
<dbReference type="PANTHER" id="PTHR21456:SF1">
    <property type="entry name" value="C2 NT-TYPE DOMAIN-CONTAINING PROTEIN"/>
    <property type="match status" value="1"/>
</dbReference>
<name>A0A1R3RSH8_ASPC5</name>
<sequence>MQAFVPKNRRPRFELVLRIIDLNNVPLVSGTAFVKWRLPSSSATEHHGHTDKAVIVDHRAYWNYEKVLQVRLTIDRNQTLHECELYFEIIQEFASGGNNDKNLLGRIRLNLSEYVDKSDDDEGIVRRYLMQDSKINSTLKVGIATRQVEGDRNFITPPLKSAMVFGGIAGVVSSEQGEHDDLGRLPTINTQSREVTDMQDMYRRTLAASWISRADDLPADKLIEELFSGGISWADGFDARVEKSVEHQADRLSPQGNAGARQALSDNRLSPPTFERRPRSSSSNHFRNDAKTAEFVQSNDHARKTGSIEQQLYDNPKGKAWKNRSSEFELSEFDVREDLRSWEVMNQE</sequence>
<dbReference type="PROSITE" id="PS51840">
    <property type="entry name" value="C2_NT"/>
    <property type="match status" value="1"/>
</dbReference>
<feature type="region of interest" description="Disordered" evidence="1">
    <location>
        <begin position="245"/>
        <end position="320"/>
    </location>
</feature>
<gene>
    <name evidence="3" type="ORF">ASPCADRAFT_206252</name>
</gene>
<dbReference type="AlphaFoldDB" id="A0A1R3RSH8"/>
<keyword evidence="4" id="KW-1185">Reference proteome</keyword>
<evidence type="ECO:0000259" key="2">
    <source>
        <dbReference type="PROSITE" id="PS51840"/>
    </source>
</evidence>
<dbReference type="VEuPathDB" id="FungiDB:ASPCADRAFT_206252"/>
<reference evidence="4" key="1">
    <citation type="journal article" date="2017" name="Genome Biol.">
        <title>Comparative genomics reveals high biological diversity and specific adaptations in the industrially and medically important fungal genus Aspergillus.</title>
        <authorList>
            <person name="de Vries R.P."/>
            <person name="Riley R."/>
            <person name="Wiebenga A."/>
            <person name="Aguilar-Osorio G."/>
            <person name="Amillis S."/>
            <person name="Uchima C.A."/>
            <person name="Anderluh G."/>
            <person name="Asadollahi M."/>
            <person name="Askin M."/>
            <person name="Barry K."/>
            <person name="Battaglia E."/>
            <person name="Bayram O."/>
            <person name="Benocci T."/>
            <person name="Braus-Stromeyer S.A."/>
            <person name="Caldana C."/>
            <person name="Canovas D."/>
            <person name="Cerqueira G.C."/>
            <person name="Chen F."/>
            <person name="Chen W."/>
            <person name="Choi C."/>
            <person name="Clum A."/>
            <person name="Dos Santos R.A."/>
            <person name="Damasio A.R."/>
            <person name="Diallinas G."/>
            <person name="Emri T."/>
            <person name="Fekete E."/>
            <person name="Flipphi M."/>
            <person name="Freyberg S."/>
            <person name="Gallo A."/>
            <person name="Gournas C."/>
            <person name="Habgood R."/>
            <person name="Hainaut M."/>
            <person name="Harispe M.L."/>
            <person name="Henrissat B."/>
            <person name="Hilden K.S."/>
            <person name="Hope R."/>
            <person name="Hossain A."/>
            <person name="Karabika E."/>
            <person name="Karaffa L."/>
            <person name="Karanyi Z."/>
            <person name="Krasevec N."/>
            <person name="Kuo A."/>
            <person name="Kusch H."/>
            <person name="LaButti K."/>
            <person name="Lagendijk E.L."/>
            <person name="Lapidus A."/>
            <person name="Levasseur A."/>
            <person name="Lindquist E."/>
            <person name="Lipzen A."/>
            <person name="Logrieco A.F."/>
            <person name="MacCabe A."/>
            <person name="Maekelae M.R."/>
            <person name="Malavazi I."/>
            <person name="Melin P."/>
            <person name="Meyer V."/>
            <person name="Mielnichuk N."/>
            <person name="Miskei M."/>
            <person name="Molnar A.P."/>
            <person name="Mule G."/>
            <person name="Ngan C.Y."/>
            <person name="Orejas M."/>
            <person name="Orosz E."/>
            <person name="Ouedraogo J.P."/>
            <person name="Overkamp K.M."/>
            <person name="Park H.-S."/>
            <person name="Perrone G."/>
            <person name="Piumi F."/>
            <person name="Punt P.J."/>
            <person name="Ram A.F."/>
            <person name="Ramon A."/>
            <person name="Rauscher S."/>
            <person name="Record E."/>
            <person name="Riano-Pachon D.M."/>
            <person name="Robert V."/>
            <person name="Roehrig J."/>
            <person name="Ruller R."/>
            <person name="Salamov A."/>
            <person name="Salih N.S."/>
            <person name="Samson R.A."/>
            <person name="Sandor E."/>
            <person name="Sanguinetti M."/>
            <person name="Schuetze T."/>
            <person name="Sepcic K."/>
            <person name="Shelest E."/>
            <person name="Sherlock G."/>
            <person name="Sophianopoulou V."/>
            <person name="Squina F.M."/>
            <person name="Sun H."/>
            <person name="Susca A."/>
            <person name="Todd R.B."/>
            <person name="Tsang A."/>
            <person name="Unkles S.E."/>
            <person name="van de Wiele N."/>
            <person name="van Rossen-Uffink D."/>
            <person name="Oliveira J.V."/>
            <person name="Vesth T.C."/>
            <person name="Visser J."/>
            <person name="Yu J.-H."/>
            <person name="Zhou M."/>
            <person name="Andersen M.R."/>
            <person name="Archer D.B."/>
            <person name="Baker S.E."/>
            <person name="Benoit I."/>
            <person name="Brakhage A.A."/>
            <person name="Braus G.H."/>
            <person name="Fischer R."/>
            <person name="Frisvad J.C."/>
            <person name="Goldman G.H."/>
            <person name="Houbraken J."/>
            <person name="Oakley B."/>
            <person name="Pocsi I."/>
            <person name="Scazzocchio C."/>
            <person name="Seiboth B."/>
            <person name="vanKuyk P.A."/>
            <person name="Wortman J."/>
            <person name="Dyer P.S."/>
            <person name="Grigoriev I.V."/>
        </authorList>
    </citation>
    <scope>NUCLEOTIDE SEQUENCE [LARGE SCALE GENOMIC DNA]</scope>
    <source>
        <strain evidence="4">ITEM 5010</strain>
    </source>
</reference>
<evidence type="ECO:0000256" key="1">
    <source>
        <dbReference type="SAM" id="MobiDB-lite"/>
    </source>
</evidence>
<dbReference type="EMBL" id="KV907497">
    <property type="protein sequence ID" value="OOF97422.1"/>
    <property type="molecule type" value="Genomic_DNA"/>
</dbReference>
<dbReference type="Proteomes" id="UP000188318">
    <property type="component" value="Unassembled WGS sequence"/>
</dbReference>
<protein>
    <recommendedName>
        <fullName evidence="2">C2 NT-type domain-containing protein</fullName>
    </recommendedName>
</protein>